<evidence type="ECO:0000259" key="11">
    <source>
        <dbReference type="Pfam" id="PF07715"/>
    </source>
</evidence>
<keyword evidence="2 8" id="KW-0813">Transport</keyword>
<evidence type="ECO:0000256" key="2">
    <source>
        <dbReference type="ARBA" id="ARBA00022448"/>
    </source>
</evidence>
<sequence length="1063" mass="119209">MRGFLSVTLFLLFGLLWGQTKESDLIGGSVKSPDGFTLSDVLVENKSTGSVVYSDADGNFTIEASPNDVLRFELLNHETMELNVGADQQYNIVLNESGINELEGVVITALGISKDEKKVGYATQEVETDRMASITTPSLGSMFSGEVAGMNVSNPTGLQQAPVITLRGKNPVIVIDGVIVNTEAYSALNQNDIENINILKGTTASALYGSRGKDGAILVTTKKAKREGVSVEFSQNTMFTAGYTVFPDTQKEYGAGSNGQYEFWDGADGGINDGDMIWGPKFVPGRKIAQWNSPILDTQTGQIIEWYGNVAGTQYDDRTRYQRVPIDWKYHDNLKTFLRTGSITNTNFAVNLKSEKGSLRLAGNYVNMEDRVPEMRLNRGGLSLNGVLNITDRLRLNSKLSYNRTYSPNIQNYDYNPANYIYTILVWMGGDVDGAALRDNHWVPGMEGYRQANFNYAWHNNPWFNVHHYRNERLTNVLNGQIGFEYDATDELSFKTDVSLIADDTTREIKSPKSYFNYSSGREGNYTATKYSNNMLDYNFMGTYTKDLFHGDVEIIANAGASGNYWKYNYTSSQTDGLIVPGVYNLGNSQGQVSTSNRITERLIYSLYATLDIGLFDVLYMNASVRNDWNSTLPAENRSYFYPSLSGSVLLNNLFNMNKSTVDLVKLYGSWAKVSGGLDPYSLNNYYVTGEMNYNGNQSAYYPSLLANSNIKPQTTESYEVGLSSSFFHKRLTLDMAYYRTLDYNQIIALPVSESSGYNTRYVNGNEYTTNGLEITVGIVPIKTENFNWKTTLNFATSEQKLTEIYGGQERFGNLRLNDRIDSYYDYKWMTNSEGQVILNAATGMPTRDPYVKYLGHFNPDWTFGFNNTFKYKNWKLDIGIDGSIGGVMRSQIVEKLWWGGQHPSSTLWRDQEYASGHYVFVPNGVNVVGGEIVYDVNGNILSDTRQYAAHTTPISWQAWSQNYPYQARVLEDEDEMFANVFDRTFIKLRSVVLEYDFTSLLNPNSFIKGISANISGYNLALWKKSKGLMSDPDFQIGGPSGSGNDIQDPSSRWIGMGFNVKF</sequence>
<proteinExistence type="inferred from homology"/>
<dbReference type="InterPro" id="IPR023996">
    <property type="entry name" value="TonB-dep_OMP_SusC/RagA"/>
</dbReference>
<dbReference type="InterPro" id="IPR008969">
    <property type="entry name" value="CarboxyPept-like_regulatory"/>
</dbReference>
<name>A0ABV2LX53_9FLAO</name>
<evidence type="ECO:0000256" key="8">
    <source>
        <dbReference type="PROSITE-ProRule" id="PRU01360"/>
    </source>
</evidence>
<dbReference type="Pfam" id="PF07715">
    <property type="entry name" value="Plug"/>
    <property type="match status" value="1"/>
</dbReference>
<evidence type="ECO:0000256" key="7">
    <source>
        <dbReference type="ARBA" id="ARBA00023237"/>
    </source>
</evidence>
<dbReference type="InterPro" id="IPR012910">
    <property type="entry name" value="Plug_dom"/>
</dbReference>
<comment type="subcellular location">
    <subcellularLocation>
        <location evidence="1 8">Cell outer membrane</location>
        <topology evidence="1 8">Multi-pass membrane protein</topology>
    </subcellularLocation>
</comment>
<keyword evidence="5 9" id="KW-0798">TonB box</keyword>
<dbReference type="InterPro" id="IPR036942">
    <property type="entry name" value="Beta-barrel_TonB_sf"/>
</dbReference>
<reference evidence="12 13" key="1">
    <citation type="submission" date="2024-06" db="EMBL/GenBank/DDBJ databases">
        <title>Genomic Encyclopedia of Type Strains, Phase IV (KMG-IV): sequencing the most valuable type-strain genomes for metagenomic binning, comparative biology and taxonomic classification.</title>
        <authorList>
            <person name="Goeker M."/>
        </authorList>
    </citation>
    <scope>NUCLEOTIDE SEQUENCE [LARGE SCALE GENOMIC DNA]</scope>
    <source>
        <strain evidence="12 13">DSM 29388</strain>
    </source>
</reference>
<dbReference type="Proteomes" id="UP001549146">
    <property type="component" value="Unassembled WGS sequence"/>
</dbReference>
<evidence type="ECO:0000256" key="4">
    <source>
        <dbReference type="ARBA" id="ARBA00022692"/>
    </source>
</evidence>
<evidence type="ECO:0000313" key="12">
    <source>
        <dbReference type="EMBL" id="MET3732714.1"/>
    </source>
</evidence>
<comment type="similarity">
    <text evidence="8 9">Belongs to the TonB-dependent receptor family.</text>
</comment>
<evidence type="ECO:0000256" key="9">
    <source>
        <dbReference type="RuleBase" id="RU003357"/>
    </source>
</evidence>
<dbReference type="InterPro" id="IPR039426">
    <property type="entry name" value="TonB-dep_rcpt-like"/>
</dbReference>
<evidence type="ECO:0000256" key="3">
    <source>
        <dbReference type="ARBA" id="ARBA00022452"/>
    </source>
</evidence>
<evidence type="ECO:0000256" key="6">
    <source>
        <dbReference type="ARBA" id="ARBA00023136"/>
    </source>
</evidence>
<accession>A0ABV2LX53</accession>
<evidence type="ECO:0000256" key="5">
    <source>
        <dbReference type="ARBA" id="ARBA00023077"/>
    </source>
</evidence>
<dbReference type="Gene3D" id="2.170.130.10">
    <property type="entry name" value="TonB-dependent receptor, plug domain"/>
    <property type="match status" value="1"/>
</dbReference>
<keyword evidence="3 8" id="KW-1134">Transmembrane beta strand</keyword>
<dbReference type="Gene3D" id="2.40.170.20">
    <property type="entry name" value="TonB-dependent receptor, beta-barrel domain"/>
    <property type="match status" value="1"/>
</dbReference>
<dbReference type="Pfam" id="PF00593">
    <property type="entry name" value="TonB_dep_Rec_b-barrel"/>
    <property type="match status" value="1"/>
</dbReference>
<dbReference type="InterPro" id="IPR037066">
    <property type="entry name" value="Plug_dom_sf"/>
</dbReference>
<dbReference type="SUPFAM" id="SSF49464">
    <property type="entry name" value="Carboxypeptidase regulatory domain-like"/>
    <property type="match status" value="1"/>
</dbReference>
<evidence type="ECO:0000313" key="13">
    <source>
        <dbReference type="Proteomes" id="UP001549146"/>
    </source>
</evidence>
<organism evidence="12 13">
    <name type="scientific">Moheibacter stercoris</name>
    <dbReference type="NCBI Taxonomy" id="1628251"/>
    <lineage>
        <taxon>Bacteria</taxon>
        <taxon>Pseudomonadati</taxon>
        <taxon>Bacteroidota</taxon>
        <taxon>Flavobacteriia</taxon>
        <taxon>Flavobacteriales</taxon>
        <taxon>Weeksellaceae</taxon>
        <taxon>Moheibacter</taxon>
    </lineage>
</organism>
<keyword evidence="4 8" id="KW-0812">Transmembrane</keyword>
<dbReference type="NCBIfam" id="TIGR04056">
    <property type="entry name" value="OMP_RagA_SusC"/>
    <property type="match status" value="1"/>
</dbReference>
<protein>
    <submittedName>
        <fullName evidence="12">TonB-linked SusC/RagA family outer membrane protein</fullName>
    </submittedName>
</protein>
<dbReference type="InterPro" id="IPR000531">
    <property type="entry name" value="Beta-barrel_TonB"/>
</dbReference>
<dbReference type="RefSeq" id="WP_354510199.1">
    <property type="nucleotide sequence ID" value="NZ_JBEPMO010000017.1"/>
</dbReference>
<comment type="caution">
    <text evidence="12">The sequence shown here is derived from an EMBL/GenBank/DDBJ whole genome shotgun (WGS) entry which is preliminary data.</text>
</comment>
<dbReference type="PROSITE" id="PS52016">
    <property type="entry name" value="TONB_DEPENDENT_REC_3"/>
    <property type="match status" value="1"/>
</dbReference>
<keyword evidence="6 8" id="KW-0472">Membrane</keyword>
<dbReference type="SUPFAM" id="SSF56935">
    <property type="entry name" value="Porins"/>
    <property type="match status" value="1"/>
</dbReference>
<feature type="domain" description="TonB-dependent receptor plug" evidence="11">
    <location>
        <begin position="117"/>
        <end position="213"/>
    </location>
</feature>
<dbReference type="EMBL" id="JBEPMO010000017">
    <property type="protein sequence ID" value="MET3732714.1"/>
    <property type="molecule type" value="Genomic_DNA"/>
</dbReference>
<keyword evidence="7 8" id="KW-0998">Cell outer membrane</keyword>
<evidence type="ECO:0000259" key="10">
    <source>
        <dbReference type="Pfam" id="PF00593"/>
    </source>
</evidence>
<feature type="domain" description="TonB-dependent receptor-like beta-barrel" evidence="10">
    <location>
        <begin position="394"/>
        <end position="876"/>
    </location>
</feature>
<gene>
    <name evidence="12" type="ORF">ABID46_002304</name>
</gene>
<keyword evidence="13" id="KW-1185">Reference proteome</keyword>
<evidence type="ECO:0000256" key="1">
    <source>
        <dbReference type="ARBA" id="ARBA00004571"/>
    </source>
</evidence>